<name>D8RCF5_SELML</name>
<dbReference type="AlphaFoldDB" id="D8RCF5"/>
<comment type="subcellular location">
    <subcellularLocation>
        <location evidence="1">Membrane</location>
        <topology evidence="1">Multi-pass membrane protein</topology>
    </subcellularLocation>
</comment>
<dbReference type="PROSITE" id="PS00211">
    <property type="entry name" value="ABC_TRANSPORTER_1"/>
    <property type="match status" value="1"/>
</dbReference>
<dbReference type="SUPFAM" id="SSF90123">
    <property type="entry name" value="ABC transporter transmembrane region"/>
    <property type="match status" value="2"/>
</dbReference>
<evidence type="ECO:0000256" key="3">
    <source>
        <dbReference type="ARBA" id="ARBA00022448"/>
    </source>
</evidence>
<proteinExistence type="inferred from homology"/>
<dbReference type="GO" id="GO:0016020">
    <property type="term" value="C:membrane"/>
    <property type="evidence" value="ECO:0007669"/>
    <property type="project" value="UniProtKB-SubCell"/>
</dbReference>
<sequence>MESSDLRQRLLPGDEVRRKNLNHSAGESITPYASAGLASRAFFLWLNPVLALGYKAPLEPADIPALAPEDGSREACSQLARAWDFERRQRGIDGASLSSALARCYWKEMAAAGVFAFLKSVTLSVGPLVLNSFIAFANGRVLFKGEGYALVAALFLAKMVESISQRHWYFASRRVGMRARAALIGAIYEKELKLSNLGRQSHAAGEIVNYMAVDAYRVGEFPYWFHMAWTVPLQIFIAMGIIYFSVGLATFAGLAVIFLTMFLNGPVVRMQQKCQAMLMAAQDERLRATSEALRNMKILKLQAWEDKFMAAIQNLRDAEFQWIRGVQYRRTLNSIFFWVSPILVTTSTFVAAYFLGIPLSASNVFTALATLRIIQESIRLVPDVISAFVNVRVSLARISRFLGEDELDPSIVSRSSSRDNEVAVRIEYADFDWDSDELIPTLKDITLTVKRGEKLAVCGEVGSGKSTLLHAILGELPKLRGTIHVSGSVAYVSQSAWIQSGTIRDNILFGLPLENDRYIMTLRACALDKDLENLQFGDLTEIGERGLNVSGGQKQRIQLARAIYQDADVYLLDDPFSAVDAQTGALLLKNCILGALSAKTIILVTHQVDFLPIFDSILLLHDGEIHSFGKYEDLLKESELFQDLVGAHKDVMGTRAQGPEKRVLDRRLSSKNSQKRKHDQEQVADRIKGDQLIKLEEVERGDTGMRPFIYYLGQANGFLYIGLAVLVYLVFTGGQLSSNWWMASHVGNPNVSAGRLVGIYAAIGLSTVPFVNLRSLLTVTMGLEASKSFFSELTASLFRAPMSFFDSTPTGRILSRLSVDLSILDVDIPFSMQIAMSATLNAYSSLAVTAAVTWQILIVVIPVIYISRRLQLYYLASARDLMRIHGTTKSPLASYLQETIAGASTIRSYCKEKLFMEKMLQLVDDNSGPAFYSNAANEWLIQRLETLWSLIVCCSALVMVILPSAIFVTGFAGLAISYGLSLNVAQVISVQNQCNLANFIVSVERIKQYLHLPREEPQTNILNEPPASWPDCGKIELQNLQIRYVPGSPLVLKGISCTFEGGQRIGIVGRTGSGKTTLISALFRLVEPAGGTIVIDGVDITKVPLKVLRSRLSIIPQEPTLFRGTVRFNVDPLEEHPDTLIWEVLEKCHLRESIKEKPGKLSSLVGDDGENWSVGQRQLFCLARALLKKSRILVLDEATASIDNATDAILQKLLREEFSDCTVITVAHRIPTVIDSDMVLALRDGKLVNLFDVPEKLLNDRTSLFAKLVAEYWSSAQQNH</sequence>
<feature type="transmembrane region" description="Helical" evidence="10">
    <location>
        <begin position="708"/>
        <end position="731"/>
    </location>
</feature>
<evidence type="ECO:0000259" key="11">
    <source>
        <dbReference type="PROSITE" id="PS50893"/>
    </source>
</evidence>
<dbReference type="CDD" id="cd18579">
    <property type="entry name" value="ABC_6TM_ABCC_D1"/>
    <property type="match status" value="1"/>
</dbReference>
<keyword evidence="6" id="KW-0547">Nucleotide-binding</keyword>
<dbReference type="SMART" id="SM00382">
    <property type="entry name" value="AAA"/>
    <property type="match status" value="2"/>
</dbReference>
<dbReference type="Pfam" id="PF00664">
    <property type="entry name" value="ABC_membrane"/>
    <property type="match status" value="2"/>
</dbReference>
<feature type="transmembrane region" description="Helical" evidence="10">
    <location>
        <begin position="842"/>
        <end position="866"/>
    </location>
</feature>
<dbReference type="OMA" id="YWLAANI"/>
<evidence type="ECO:0000256" key="7">
    <source>
        <dbReference type="ARBA" id="ARBA00022840"/>
    </source>
</evidence>
<comment type="similarity">
    <text evidence="2">Belongs to the ABC transporter superfamily. ABCC family. Conjugate transporter (TC 3.A.1.208) subfamily.</text>
</comment>
<dbReference type="SUPFAM" id="SSF52540">
    <property type="entry name" value="P-loop containing nucleoside triphosphate hydrolases"/>
    <property type="match status" value="2"/>
</dbReference>
<feature type="domain" description="ABC transporter" evidence="11">
    <location>
        <begin position="426"/>
        <end position="647"/>
    </location>
</feature>
<feature type="transmembrane region" description="Helical" evidence="10">
    <location>
        <begin position="235"/>
        <end position="263"/>
    </location>
</feature>
<accession>D8RCF5</accession>
<dbReference type="InParanoid" id="D8RCF5"/>
<evidence type="ECO:0000256" key="8">
    <source>
        <dbReference type="ARBA" id="ARBA00022989"/>
    </source>
</evidence>
<dbReference type="GO" id="GO:0005524">
    <property type="term" value="F:ATP binding"/>
    <property type="evidence" value="ECO:0007669"/>
    <property type="project" value="UniProtKB-KW"/>
</dbReference>
<dbReference type="CDD" id="cd18580">
    <property type="entry name" value="ABC_6TM_ABCC_D2"/>
    <property type="match status" value="1"/>
</dbReference>
<dbReference type="InterPro" id="IPR003439">
    <property type="entry name" value="ABC_transporter-like_ATP-bd"/>
</dbReference>
<evidence type="ECO:0000256" key="4">
    <source>
        <dbReference type="ARBA" id="ARBA00022692"/>
    </source>
</evidence>
<organism evidence="14">
    <name type="scientific">Selaginella moellendorffii</name>
    <name type="common">Spikemoss</name>
    <dbReference type="NCBI Taxonomy" id="88036"/>
    <lineage>
        <taxon>Eukaryota</taxon>
        <taxon>Viridiplantae</taxon>
        <taxon>Streptophyta</taxon>
        <taxon>Embryophyta</taxon>
        <taxon>Tracheophyta</taxon>
        <taxon>Lycopodiopsida</taxon>
        <taxon>Selaginellales</taxon>
        <taxon>Selaginellaceae</taxon>
        <taxon>Selaginella</taxon>
    </lineage>
</organism>
<dbReference type="PANTHER" id="PTHR24223:SF369">
    <property type="entry name" value="ABC TRANSPORTER C FAMILY MEMBER 10"/>
    <property type="match status" value="1"/>
</dbReference>
<dbReference type="Pfam" id="PF00005">
    <property type="entry name" value="ABC_tran"/>
    <property type="match status" value="2"/>
</dbReference>
<evidence type="ECO:0000313" key="13">
    <source>
        <dbReference type="EMBL" id="EFJ29844.1"/>
    </source>
</evidence>
<keyword evidence="5" id="KW-0677">Repeat</keyword>
<feature type="transmembrane region" description="Helical" evidence="10">
    <location>
        <begin position="335"/>
        <end position="355"/>
    </location>
</feature>
<dbReference type="FunFam" id="1.20.1560.10:FF:000002">
    <property type="entry name" value="ABC transporter C family member 5"/>
    <property type="match status" value="1"/>
</dbReference>
<dbReference type="PROSITE" id="PS50893">
    <property type="entry name" value="ABC_TRANSPORTER_2"/>
    <property type="match status" value="2"/>
</dbReference>
<evidence type="ECO:0000256" key="6">
    <source>
        <dbReference type="ARBA" id="ARBA00022741"/>
    </source>
</evidence>
<evidence type="ECO:0000256" key="10">
    <source>
        <dbReference type="SAM" id="Phobius"/>
    </source>
</evidence>
<dbReference type="FunCoup" id="D8RCF5">
    <property type="interactions" value="2"/>
</dbReference>
<evidence type="ECO:0000256" key="2">
    <source>
        <dbReference type="ARBA" id="ARBA00009726"/>
    </source>
</evidence>
<dbReference type="FunFam" id="1.20.1560.10:FF:000003">
    <property type="entry name" value="ABC transporter C family member 10"/>
    <property type="match status" value="1"/>
</dbReference>
<dbReference type="GO" id="GO:0140359">
    <property type="term" value="F:ABC-type transporter activity"/>
    <property type="evidence" value="ECO:0000318"/>
    <property type="project" value="GO_Central"/>
</dbReference>
<dbReference type="CDD" id="cd03244">
    <property type="entry name" value="ABCC_MRP_domain2"/>
    <property type="match status" value="1"/>
</dbReference>
<feature type="domain" description="ABC transmembrane type-1" evidence="12">
    <location>
        <begin position="110"/>
        <end position="390"/>
    </location>
</feature>
<keyword evidence="8 10" id="KW-1133">Transmembrane helix</keyword>
<dbReference type="CDD" id="cd03250">
    <property type="entry name" value="ABCC_MRP_domain1"/>
    <property type="match status" value="1"/>
</dbReference>
<dbReference type="InterPro" id="IPR027417">
    <property type="entry name" value="P-loop_NTPase"/>
</dbReference>
<feature type="transmembrane region" description="Helical" evidence="10">
    <location>
        <begin position="947"/>
        <end position="980"/>
    </location>
</feature>
<dbReference type="eggNOG" id="KOG0054">
    <property type="taxonomic scope" value="Eukaryota"/>
</dbReference>
<dbReference type="Gramene" id="EFJ29844">
    <property type="protein sequence ID" value="EFJ29844"/>
    <property type="gene ID" value="SELMODRAFT_90238"/>
</dbReference>
<dbReference type="InterPro" id="IPR044746">
    <property type="entry name" value="ABCC_6TM_D1"/>
</dbReference>
<dbReference type="KEGG" id="smo:SELMODRAFT_90238"/>
<dbReference type="InterPro" id="IPR011527">
    <property type="entry name" value="ABC1_TM_dom"/>
</dbReference>
<feature type="domain" description="ABC transmembrane type-1" evidence="12">
    <location>
        <begin position="723"/>
        <end position="996"/>
    </location>
</feature>
<dbReference type="InterPro" id="IPR017871">
    <property type="entry name" value="ABC_transporter-like_CS"/>
</dbReference>
<evidence type="ECO:0000256" key="5">
    <source>
        <dbReference type="ARBA" id="ARBA00022737"/>
    </source>
</evidence>
<reference evidence="13 14" key="1">
    <citation type="journal article" date="2011" name="Science">
        <title>The Selaginella genome identifies genetic changes associated with the evolution of vascular plants.</title>
        <authorList>
            <person name="Banks J.A."/>
            <person name="Nishiyama T."/>
            <person name="Hasebe M."/>
            <person name="Bowman J.L."/>
            <person name="Gribskov M."/>
            <person name="dePamphilis C."/>
            <person name="Albert V.A."/>
            <person name="Aono N."/>
            <person name="Aoyama T."/>
            <person name="Ambrose B.A."/>
            <person name="Ashton N.W."/>
            <person name="Axtell M.J."/>
            <person name="Barker E."/>
            <person name="Barker M.S."/>
            <person name="Bennetzen J.L."/>
            <person name="Bonawitz N.D."/>
            <person name="Chapple C."/>
            <person name="Cheng C."/>
            <person name="Correa L.G."/>
            <person name="Dacre M."/>
            <person name="DeBarry J."/>
            <person name="Dreyer I."/>
            <person name="Elias M."/>
            <person name="Engstrom E.M."/>
            <person name="Estelle M."/>
            <person name="Feng L."/>
            <person name="Finet C."/>
            <person name="Floyd S.K."/>
            <person name="Frommer W.B."/>
            <person name="Fujita T."/>
            <person name="Gramzow L."/>
            <person name="Gutensohn M."/>
            <person name="Harholt J."/>
            <person name="Hattori M."/>
            <person name="Heyl A."/>
            <person name="Hirai T."/>
            <person name="Hiwatashi Y."/>
            <person name="Ishikawa M."/>
            <person name="Iwata M."/>
            <person name="Karol K.G."/>
            <person name="Koehler B."/>
            <person name="Kolukisaoglu U."/>
            <person name="Kubo M."/>
            <person name="Kurata T."/>
            <person name="Lalonde S."/>
            <person name="Li K."/>
            <person name="Li Y."/>
            <person name="Litt A."/>
            <person name="Lyons E."/>
            <person name="Manning G."/>
            <person name="Maruyama T."/>
            <person name="Michael T.P."/>
            <person name="Mikami K."/>
            <person name="Miyazaki S."/>
            <person name="Morinaga S."/>
            <person name="Murata T."/>
            <person name="Mueller-Roeber B."/>
            <person name="Nelson D.R."/>
            <person name="Obara M."/>
            <person name="Oguri Y."/>
            <person name="Olmstead R.G."/>
            <person name="Onodera N."/>
            <person name="Petersen B.L."/>
            <person name="Pils B."/>
            <person name="Prigge M."/>
            <person name="Rensing S.A."/>
            <person name="Riano-Pachon D.M."/>
            <person name="Roberts A.W."/>
            <person name="Sato Y."/>
            <person name="Scheller H.V."/>
            <person name="Schulz B."/>
            <person name="Schulz C."/>
            <person name="Shakirov E.V."/>
            <person name="Shibagaki N."/>
            <person name="Shinohara N."/>
            <person name="Shippen D.E."/>
            <person name="Soerensen I."/>
            <person name="Sotooka R."/>
            <person name="Sugimoto N."/>
            <person name="Sugita M."/>
            <person name="Sumikawa N."/>
            <person name="Tanurdzic M."/>
            <person name="Theissen G."/>
            <person name="Ulvskov P."/>
            <person name="Wakazuki S."/>
            <person name="Weng J.K."/>
            <person name="Willats W.W."/>
            <person name="Wipf D."/>
            <person name="Wolf P.G."/>
            <person name="Yang L."/>
            <person name="Zimmer A.D."/>
            <person name="Zhu Q."/>
            <person name="Mitros T."/>
            <person name="Hellsten U."/>
            <person name="Loque D."/>
            <person name="Otillar R."/>
            <person name="Salamov A."/>
            <person name="Schmutz J."/>
            <person name="Shapiro H."/>
            <person name="Lindquist E."/>
            <person name="Lucas S."/>
            <person name="Rokhsar D."/>
            <person name="Grigoriev I.V."/>
        </authorList>
    </citation>
    <scope>NUCLEOTIDE SEQUENCE [LARGE SCALE GENOMIC DNA]</scope>
</reference>
<gene>
    <name evidence="13" type="primary">SmABCC9</name>
    <name evidence="13" type="ORF">SELMODRAFT_90238</name>
</gene>
<dbReference type="InterPro" id="IPR044726">
    <property type="entry name" value="ABCC_6TM_D2"/>
</dbReference>
<dbReference type="FunFam" id="3.40.50.300:FF:000508">
    <property type="entry name" value="ABC transporter C family member 5"/>
    <property type="match status" value="1"/>
</dbReference>
<dbReference type="GO" id="GO:0016887">
    <property type="term" value="F:ATP hydrolysis activity"/>
    <property type="evidence" value="ECO:0007669"/>
    <property type="project" value="InterPro"/>
</dbReference>
<feature type="domain" description="ABC transporter" evidence="11">
    <location>
        <begin position="1035"/>
        <end position="1269"/>
    </location>
</feature>
<dbReference type="PROSITE" id="PS50929">
    <property type="entry name" value="ABC_TM1F"/>
    <property type="match status" value="2"/>
</dbReference>
<dbReference type="GO" id="GO:0055085">
    <property type="term" value="P:transmembrane transport"/>
    <property type="evidence" value="ECO:0000318"/>
    <property type="project" value="GO_Central"/>
</dbReference>
<dbReference type="FunFam" id="3.40.50.300:FF:000163">
    <property type="entry name" value="Multidrug resistance-associated protein member 4"/>
    <property type="match status" value="1"/>
</dbReference>
<keyword evidence="9 10" id="KW-0472">Membrane</keyword>
<dbReference type="PANTHER" id="PTHR24223">
    <property type="entry name" value="ATP-BINDING CASSETTE SUB-FAMILY C"/>
    <property type="match status" value="1"/>
</dbReference>
<dbReference type="InterPro" id="IPR003593">
    <property type="entry name" value="AAA+_ATPase"/>
</dbReference>
<dbReference type="EMBL" id="GL377576">
    <property type="protein sequence ID" value="EFJ29844.1"/>
    <property type="molecule type" value="Genomic_DNA"/>
</dbReference>
<evidence type="ECO:0000256" key="9">
    <source>
        <dbReference type="ARBA" id="ARBA00023136"/>
    </source>
</evidence>
<feature type="transmembrane region" description="Helical" evidence="10">
    <location>
        <begin position="752"/>
        <end position="771"/>
    </location>
</feature>
<dbReference type="InterPro" id="IPR036640">
    <property type="entry name" value="ABC1_TM_sf"/>
</dbReference>
<dbReference type="HOGENOM" id="CLU_000604_27_1_1"/>
<keyword evidence="7 13" id="KW-0067">ATP-binding</keyword>
<keyword evidence="4 10" id="KW-0812">Transmembrane</keyword>
<evidence type="ECO:0000313" key="14">
    <source>
        <dbReference type="Proteomes" id="UP000001514"/>
    </source>
</evidence>
<dbReference type="InterPro" id="IPR050173">
    <property type="entry name" value="ABC_transporter_C-like"/>
</dbReference>
<dbReference type="Proteomes" id="UP000001514">
    <property type="component" value="Unassembled WGS sequence"/>
</dbReference>
<evidence type="ECO:0000256" key="1">
    <source>
        <dbReference type="ARBA" id="ARBA00004141"/>
    </source>
</evidence>
<dbReference type="Gene3D" id="1.20.1560.10">
    <property type="entry name" value="ABC transporter type 1, transmembrane domain"/>
    <property type="match status" value="2"/>
</dbReference>
<keyword evidence="3" id="KW-0813">Transport</keyword>
<protein>
    <submittedName>
        <fullName evidence="13">ATP-binding cassette transporter, subfamily C, member 9, SmABCC9</fullName>
    </submittedName>
</protein>
<keyword evidence="14" id="KW-1185">Reference proteome</keyword>
<dbReference type="Gene3D" id="3.40.50.300">
    <property type="entry name" value="P-loop containing nucleotide triphosphate hydrolases"/>
    <property type="match status" value="2"/>
</dbReference>
<evidence type="ECO:0000259" key="12">
    <source>
        <dbReference type="PROSITE" id="PS50929"/>
    </source>
</evidence>